<accession>A0A420E6K2</accession>
<keyword evidence="4" id="KW-1185">Reference proteome</keyword>
<dbReference type="Gene3D" id="2.60.120.200">
    <property type="match status" value="1"/>
</dbReference>
<evidence type="ECO:0000313" key="3">
    <source>
        <dbReference type="EMBL" id="RKF13711.1"/>
    </source>
</evidence>
<evidence type="ECO:0000259" key="2">
    <source>
        <dbReference type="Pfam" id="PF08787"/>
    </source>
</evidence>
<organism evidence="3 4">
    <name type="scientific">Alginatibacterium sediminis</name>
    <dbReference type="NCBI Taxonomy" id="2164068"/>
    <lineage>
        <taxon>Bacteria</taxon>
        <taxon>Pseudomonadati</taxon>
        <taxon>Pseudomonadota</taxon>
        <taxon>Gammaproteobacteria</taxon>
        <taxon>Alteromonadales</taxon>
        <taxon>Alteromonadaceae</taxon>
        <taxon>Alginatibacterium</taxon>
    </lineage>
</organism>
<dbReference type="OrthoDB" id="1113844at2"/>
<gene>
    <name evidence="3" type="ORF">DBZ36_18235</name>
</gene>
<reference evidence="3 4" key="1">
    <citation type="submission" date="2018-09" db="EMBL/GenBank/DDBJ databases">
        <authorList>
            <person name="Wang Z."/>
        </authorList>
    </citation>
    <scope>NUCLEOTIDE SEQUENCE [LARGE SCALE GENOMIC DNA]</scope>
    <source>
        <strain evidence="3 4">ALS 81</strain>
    </source>
</reference>
<dbReference type="InterPro" id="IPR013320">
    <property type="entry name" value="ConA-like_dom_sf"/>
</dbReference>
<proteinExistence type="predicted"/>
<keyword evidence="3" id="KW-0456">Lyase</keyword>
<dbReference type="Pfam" id="PF08787">
    <property type="entry name" value="Alginate_lyase2"/>
    <property type="match status" value="1"/>
</dbReference>
<comment type="caution">
    <text evidence="3">The sequence shown here is derived from an EMBL/GenBank/DDBJ whole genome shotgun (WGS) entry which is preliminary data.</text>
</comment>
<dbReference type="InterPro" id="IPR014895">
    <property type="entry name" value="Alginate_lyase_2"/>
</dbReference>
<sequence length="318" mass="35358">MVKNLNTNTPKALSFKKVPLLGMLALMVSSNIALAEQSAPSDKFDLLAWTISVPVDSDGDGKSDQIKEKELAAGYSDPNFFYLAEDGGMVFKAPIKGAKTSKNTSYTRSELREMMRRGDTSHKTKGVNQNNWVFSSAPQADLDSAGGIDGSMQATLAVNHVTTTGESWQVGRVIIGQIHANKDEPIRLYYRKLPHHTKGSIYFAHEPRKDFGDEQWIDMIGGMLPSYWEQDATPQEPDDGIELNEKFSYRIDVEGNTLRVSIMRPGKDDLVREHDMSSSGYDAGGQYMYFKAGVYNQNKSGEPDDYAQATFYELSVSH</sequence>
<protein>
    <submittedName>
        <fullName evidence="3">Polysaccharide lyase family 7 protein</fullName>
    </submittedName>
</protein>
<dbReference type="AlphaFoldDB" id="A0A420E6K2"/>
<evidence type="ECO:0000313" key="4">
    <source>
        <dbReference type="Proteomes" id="UP000286482"/>
    </source>
</evidence>
<dbReference type="EMBL" id="RAQO01000010">
    <property type="protein sequence ID" value="RKF13711.1"/>
    <property type="molecule type" value="Genomic_DNA"/>
</dbReference>
<feature type="chain" id="PRO_5019222168" evidence="1">
    <location>
        <begin position="36"/>
        <end position="318"/>
    </location>
</feature>
<feature type="signal peptide" evidence="1">
    <location>
        <begin position="1"/>
        <end position="35"/>
    </location>
</feature>
<keyword evidence="1" id="KW-0732">Signal</keyword>
<name>A0A420E6K2_9ALTE</name>
<dbReference type="GO" id="GO:0016829">
    <property type="term" value="F:lyase activity"/>
    <property type="evidence" value="ECO:0007669"/>
    <property type="project" value="UniProtKB-KW"/>
</dbReference>
<evidence type="ECO:0000256" key="1">
    <source>
        <dbReference type="SAM" id="SignalP"/>
    </source>
</evidence>
<dbReference type="Proteomes" id="UP000286482">
    <property type="component" value="Unassembled WGS sequence"/>
</dbReference>
<dbReference type="SUPFAM" id="SSF49899">
    <property type="entry name" value="Concanavalin A-like lectins/glucanases"/>
    <property type="match status" value="1"/>
</dbReference>
<dbReference type="SMR" id="A0A420E6K2"/>
<feature type="domain" description="Alginate lyase 2" evidence="2">
    <location>
        <begin position="44"/>
        <end position="318"/>
    </location>
</feature>